<accession>A0A1B7TCA3</accession>
<name>A0A1B7TCA3_9ASCO</name>
<dbReference type="SUPFAM" id="SSF51735">
    <property type="entry name" value="NAD(P)-binding Rossmann-fold domains"/>
    <property type="match status" value="1"/>
</dbReference>
<feature type="domain" description="NAD-dependent epimerase/dehydratase" evidence="3">
    <location>
        <begin position="9"/>
        <end position="256"/>
    </location>
</feature>
<evidence type="ECO:0000256" key="1">
    <source>
        <dbReference type="ARBA" id="ARBA00023002"/>
    </source>
</evidence>
<dbReference type="Gene3D" id="3.40.50.720">
    <property type="entry name" value="NAD(P)-binding Rossmann-like Domain"/>
    <property type="match status" value="1"/>
</dbReference>
<dbReference type="FunFam" id="3.40.50.720:FF:000191">
    <property type="entry name" value="Methylglyoxal reductase (NADPH-dependent)"/>
    <property type="match status" value="1"/>
</dbReference>
<organism evidence="4 5">
    <name type="scientific">Hanseniaspora valbyensis NRRL Y-1626</name>
    <dbReference type="NCBI Taxonomy" id="766949"/>
    <lineage>
        <taxon>Eukaryota</taxon>
        <taxon>Fungi</taxon>
        <taxon>Dikarya</taxon>
        <taxon>Ascomycota</taxon>
        <taxon>Saccharomycotina</taxon>
        <taxon>Saccharomycetes</taxon>
        <taxon>Saccharomycodales</taxon>
        <taxon>Saccharomycodaceae</taxon>
        <taxon>Hanseniaspora</taxon>
    </lineage>
</organism>
<dbReference type="GO" id="GO:0016616">
    <property type="term" value="F:oxidoreductase activity, acting on the CH-OH group of donors, NAD or NADP as acceptor"/>
    <property type="evidence" value="ECO:0007669"/>
    <property type="project" value="TreeGrafter"/>
</dbReference>
<gene>
    <name evidence="4" type="ORF">HANVADRAFT_53239</name>
</gene>
<dbReference type="PANTHER" id="PTHR10366:SF564">
    <property type="entry name" value="STEROL-4-ALPHA-CARBOXYLATE 3-DEHYDROGENASE, DECARBOXYLATING"/>
    <property type="match status" value="1"/>
</dbReference>
<reference evidence="5" key="1">
    <citation type="journal article" date="2016" name="Proc. Natl. Acad. Sci. U.S.A.">
        <title>Comparative genomics of biotechnologically important yeasts.</title>
        <authorList>
            <person name="Riley R."/>
            <person name="Haridas S."/>
            <person name="Wolfe K.H."/>
            <person name="Lopes M.R."/>
            <person name="Hittinger C.T."/>
            <person name="Goeker M."/>
            <person name="Salamov A.A."/>
            <person name="Wisecaver J.H."/>
            <person name="Long T.M."/>
            <person name="Calvey C.H."/>
            <person name="Aerts A.L."/>
            <person name="Barry K.W."/>
            <person name="Choi C."/>
            <person name="Clum A."/>
            <person name="Coughlan A.Y."/>
            <person name="Deshpande S."/>
            <person name="Douglass A.P."/>
            <person name="Hanson S.J."/>
            <person name="Klenk H.-P."/>
            <person name="LaButti K.M."/>
            <person name="Lapidus A."/>
            <person name="Lindquist E.A."/>
            <person name="Lipzen A.M."/>
            <person name="Meier-Kolthoff J.P."/>
            <person name="Ohm R.A."/>
            <person name="Otillar R.P."/>
            <person name="Pangilinan J.L."/>
            <person name="Peng Y."/>
            <person name="Rokas A."/>
            <person name="Rosa C.A."/>
            <person name="Scheuner C."/>
            <person name="Sibirny A.A."/>
            <person name="Slot J.C."/>
            <person name="Stielow J.B."/>
            <person name="Sun H."/>
            <person name="Kurtzman C.P."/>
            <person name="Blackwell M."/>
            <person name="Grigoriev I.V."/>
            <person name="Jeffries T.W."/>
        </authorList>
    </citation>
    <scope>NUCLEOTIDE SEQUENCE [LARGE SCALE GENOMIC DNA]</scope>
    <source>
        <strain evidence="5">NRRL Y-1626</strain>
    </source>
</reference>
<dbReference type="PANTHER" id="PTHR10366">
    <property type="entry name" value="NAD DEPENDENT EPIMERASE/DEHYDRATASE"/>
    <property type="match status" value="1"/>
</dbReference>
<evidence type="ECO:0000313" key="4">
    <source>
        <dbReference type="EMBL" id="OBA26372.1"/>
    </source>
</evidence>
<comment type="caution">
    <text evidence="4">The sequence shown here is derived from an EMBL/GenBank/DDBJ whole genome shotgun (WGS) entry which is preliminary data.</text>
</comment>
<keyword evidence="5" id="KW-1185">Reference proteome</keyword>
<evidence type="ECO:0000313" key="5">
    <source>
        <dbReference type="Proteomes" id="UP000092321"/>
    </source>
</evidence>
<dbReference type="Pfam" id="PF01370">
    <property type="entry name" value="Epimerase"/>
    <property type="match status" value="1"/>
</dbReference>
<dbReference type="EMBL" id="LXPE01000019">
    <property type="protein sequence ID" value="OBA26372.1"/>
    <property type="molecule type" value="Genomic_DNA"/>
</dbReference>
<dbReference type="AlphaFoldDB" id="A0A1B7TCA3"/>
<keyword evidence="1" id="KW-0560">Oxidoreductase</keyword>
<protein>
    <recommendedName>
        <fullName evidence="3">NAD-dependent epimerase/dehydratase domain-containing protein</fullName>
    </recommendedName>
</protein>
<dbReference type="Proteomes" id="UP000092321">
    <property type="component" value="Unassembled WGS sequence"/>
</dbReference>
<comment type="similarity">
    <text evidence="2">Belongs to the NAD(P)-dependent epimerase/dehydratase family. Dihydroflavonol-4-reductase subfamily.</text>
</comment>
<dbReference type="InterPro" id="IPR050425">
    <property type="entry name" value="NAD(P)_dehydrat-like"/>
</dbReference>
<dbReference type="OrthoDB" id="2735536at2759"/>
<dbReference type="InterPro" id="IPR001509">
    <property type="entry name" value="Epimerase_deHydtase"/>
</dbReference>
<sequence length="345" mass="38103">MSTEKKTVFLSGASGYIAQHTVKQLLDSGKFKVIGSVRSEEKGNSLAKNFNSPDLSFVYVKDISSETAFDEAFKQYGSEIDYVVHTASPVAFDVTDVNKDLIIPAKIGSTGIFKASVKYAPNLKHFVITSSSFAILDLLRENDHSLHLNEQSWNPITFEDSLKDAVQGYCYSKKIAEQTVWKLGKELNVQFGITAINPTYALGPQCFDSSVTSVLNVSCEFVNKLIHSKSDSEIDKSFVGPNIDVRDVARAHIEPLLNSEKFNGQRLLLSNGRFGAQSIVDILNEIPQLKGKIAVGTPHSDDDIQNRMSVINNEKTKELLGFEFISLEKSIKDTASQILKVEGKL</sequence>
<dbReference type="InterPro" id="IPR036291">
    <property type="entry name" value="NAD(P)-bd_dom_sf"/>
</dbReference>
<proteinExistence type="inferred from homology"/>
<evidence type="ECO:0000259" key="3">
    <source>
        <dbReference type="Pfam" id="PF01370"/>
    </source>
</evidence>
<evidence type="ECO:0000256" key="2">
    <source>
        <dbReference type="ARBA" id="ARBA00023445"/>
    </source>
</evidence>